<sequence>MQERQKLNVEIEIGQFYIWKETNHLKAKEILLWHTLMHLACTARWVKWISTPISTLESKTGLKRDAIYAARDKLVKLGRIEVLPGKGSKAAQYRIIPFVENYCSEEVEEQLDDPDINTEDTDKQTPTPPNAKPQKEELPQMNIYRKMQTLIMMPSPMDIENIKTYLNDGMEDQLLMEAIDISERELQNKKPSDKWRYAKGIMRNWFNDGIKTLTQYQENEKRREEMMKSGGDKQHNRPVQPEPTPQNKSSGMRGFRIPGETE</sequence>
<gene>
    <name evidence="4" type="ordered locus">Amet_2602</name>
</gene>
<dbReference type="RefSeq" id="WP_012063728.1">
    <property type="nucleotide sequence ID" value="NC_009633.1"/>
</dbReference>
<dbReference type="SUPFAM" id="SSF158499">
    <property type="entry name" value="DnaD domain-like"/>
    <property type="match status" value="1"/>
</dbReference>
<evidence type="ECO:0000313" key="5">
    <source>
        <dbReference type="Proteomes" id="UP000001572"/>
    </source>
</evidence>
<evidence type="ECO:0000313" key="4">
    <source>
        <dbReference type="EMBL" id="ABR48754.1"/>
    </source>
</evidence>
<feature type="region of interest" description="Disordered" evidence="2">
    <location>
        <begin position="217"/>
        <end position="262"/>
    </location>
</feature>
<dbReference type="NCBIfam" id="TIGR01446">
    <property type="entry name" value="DnaD_dom"/>
    <property type="match status" value="1"/>
</dbReference>
<protein>
    <submittedName>
        <fullName evidence="4">Primosome, DnaD subunit</fullName>
    </submittedName>
</protein>
<evidence type="ECO:0000259" key="3">
    <source>
        <dbReference type="Pfam" id="PF07261"/>
    </source>
</evidence>
<dbReference type="Proteomes" id="UP000001572">
    <property type="component" value="Chromosome"/>
</dbReference>
<dbReference type="InterPro" id="IPR034829">
    <property type="entry name" value="DnaD-like_sf"/>
</dbReference>
<proteinExistence type="inferred from homology"/>
<reference evidence="5" key="1">
    <citation type="journal article" date="2016" name="Genome Announc.">
        <title>Complete genome sequence of Alkaliphilus metalliredigens strain QYMF, an alkaliphilic and metal-reducing bacterium isolated from borax-contaminated leachate ponds.</title>
        <authorList>
            <person name="Hwang C."/>
            <person name="Copeland A."/>
            <person name="Lucas S."/>
            <person name="Lapidus A."/>
            <person name="Barry K."/>
            <person name="Detter J.C."/>
            <person name="Glavina Del Rio T."/>
            <person name="Hammon N."/>
            <person name="Israni S."/>
            <person name="Dalin E."/>
            <person name="Tice H."/>
            <person name="Pitluck S."/>
            <person name="Chertkov O."/>
            <person name="Brettin T."/>
            <person name="Bruce D."/>
            <person name="Han C."/>
            <person name="Schmutz J."/>
            <person name="Larimer F."/>
            <person name="Land M.L."/>
            <person name="Hauser L."/>
            <person name="Kyrpides N."/>
            <person name="Mikhailova N."/>
            <person name="Ye Q."/>
            <person name="Zhou J."/>
            <person name="Richardson P."/>
            <person name="Fields M.W."/>
        </authorList>
    </citation>
    <scope>NUCLEOTIDE SEQUENCE [LARGE SCALE GENOMIC DNA]</scope>
    <source>
        <strain evidence="5">QYMF</strain>
    </source>
</reference>
<keyword evidence="5" id="KW-1185">Reference proteome</keyword>
<dbReference type="PANTHER" id="PTHR37293:SF5">
    <property type="entry name" value="DNA REPLICATION PROTEIN"/>
    <property type="match status" value="1"/>
</dbReference>
<feature type="domain" description="DnaB/C C-terminal" evidence="3">
    <location>
        <begin position="152"/>
        <end position="219"/>
    </location>
</feature>
<comment type="similarity">
    <text evidence="1">Belongs to the DnaB/DnaD family.</text>
</comment>
<dbReference type="Pfam" id="PF07261">
    <property type="entry name" value="DnaB_2"/>
    <property type="match status" value="1"/>
</dbReference>
<dbReference type="InterPro" id="IPR006343">
    <property type="entry name" value="DnaB/C_C"/>
</dbReference>
<dbReference type="KEGG" id="amt:Amet_2602"/>
<dbReference type="AlphaFoldDB" id="A6TRD6"/>
<organism evidence="4 5">
    <name type="scientific">Alkaliphilus metalliredigens (strain QYMF)</name>
    <dbReference type="NCBI Taxonomy" id="293826"/>
    <lineage>
        <taxon>Bacteria</taxon>
        <taxon>Bacillati</taxon>
        <taxon>Bacillota</taxon>
        <taxon>Clostridia</taxon>
        <taxon>Peptostreptococcales</taxon>
        <taxon>Natronincolaceae</taxon>
        <taxon>Alkaliphilus</taxon>
    </lineage>
</organism>
<feature type="region of interest" description="Disordered" evidence="2">
    <location>
        <begin position="109"/>
        <end position="138"/>
    </location>
</feature>
<evidence type="ECO:0000256" key="2">
    <source>
        <dbReference type="SAM" id="MobiDB-lite"/>
    </source>
</evidence>
<evidence type="ECO:0000256" key="1">
    <source>
        <dbReference type="ARBA" id="ARBA00093462"/>
    </source>
</evidence>
<dbReference type="HOGENOM" id="CLU_1060230_0_0_9"/>
<accession>A6TRD6</accession>
<dbReference type="InterPro" id="IPR053162">
    <property type="entry name" value="DnaD"/>
</dbReference>
<dbReference type="EMBL" id="CP000724">
    <property type="protein sequence ID" value="ABR48754.1"/>
    <property type="molecule type" value="Genomic_DNA"/>
</dbReference>
<dbReference type="PANTHER" id="PTHR37293">
    <property type="entry name" value="PHAGE REPLICATION PROTEIN-RELATED"/>
    <property type="match status" value="1"/>
</dbReference>
<feature type="compositionally biased region" description="Basic and acidic residues" evidence="2">
    <location>
        <begin position="218"/>
        <end position="235"/>
    </location>
</feature>
<dbReference type="eggNOG" id="COG3935">
    <property type="taxonomic scope" value="Bacteria"/>
</dbReference>
<dbReference type="Gene3D" id="1.10.10.630">
    <property type="entry name" value="DnaD domain-like"/>
    <property type="match status" value="1"/>
</dbReference>
<feature type="compositionally biased region" description="Acidic residues" evidence="2">
    <location>
        <begin position="109"/>
        <end position="119"/>
    </location>
</feature>
<dbReference type="STRING" id="293826.Amet_2602"/>
<name>A6TRD6_ALKMQ</name>